<keyword evidence="6" id="KW-0413">Isomerase</keyword>
<dbReference type="PANTHER" id="PTHR47835">
    <property type="entry name" value="HFM1, ATP DEPENDENT DNA HELICASE HOMOLOG"/>
    <property type="match status" value="1"/>
</dbReference>
<evidence type="ECO:0000256" key="10">
    <source>
        <dbReference type="ARBA" id="ARBA00048988"/>
    </source>
</evidence>
<evidence type="ECO:0000256" key="1">
    <source>
        <dbReference type="ARBA" id="ARBA00010140"/>
    </source>
</evidence>
<dbReference type="InterPro" id="IPR014001">
    <property type="entry name" value="Helicase_ATP-bd"/>
</dbReference>
<dbReference type="GO" id="GO:0043138">
    <property type="term" value="F:3'-5' DNA helicase activity"/>
    <property type="evidence" value="ECO:0007669"/>
    <property type="project" value="UniProtKB-EC"/>
</dbReference>
<keyword evidence="7" id="KW-0469">Meiosis</keyword>
<dbReference type="SUPFAM" id="SSF158702">
    <property type="entry name" value="Sec63 N-terminal domain-like"/>
    <property type="match status" value="1"/>
</dbReference>
<dbReference type="Pfam" id="PF00270">
    <property type="entry name" value="DEAD"/>
    <property type="match status" value="1"/>
</dbReference>
<comment type="similarity">
    <text evidence="1">Belongs to the helicase family. SKI2 subfamily.</text>
</comment>
<gene>
    <name evidence="14" type="ORF">CAUPRSCDRAFT_5378</name>
    <name evidence="15" type="ORF">CXG81DRAFT_11104</name>
</gene>
<dbReference type="InterPro" id="IPR004179">
    <property type="entry name" value="Sec63-dom"/>
</dbReference>
<dbReference type="Proteomes" id="UP000268535">
    <property type="component" value="Unassembled WGS sequence"/>
</dbReference>
<dbReference type="Pfam" id="PF02889">
    <property type="entry name" value="Sec63"/>
    <property type="match status" value="1"/>
</dbReference>
<evidence type="ECO:0000256" key="6">
    <source>
        <dbReference type="ARBA" id="ARBA00023235"/>
    </source>
</evidence>
<name>A0A4P9WXD8_9FUNG</name>
<evidence type="ECO:0000313" key="15">
    <source>
        <dbReference type="EMBL" id="RKP02175.1"/>
    </source>
</evidence>
<accession>A0A4P9WXD8</accession>
<dbReference type="Gene3D" id="1.10.10.10">
    <property type="entry name" value="Winged helix-like DNA-binding domain superfamily/Winged helix DNA-binding domain"/>
    <property type="match status" value="1"/>
</dbReference>
<evidence type="ECO:0000313" key="14">
    <source>
        <dbReference type="EMBL" id="RKO98141.1"/>
    </source>
</evidence>
<dbReference type="PROSITE" id="PS51192">
    <property type="entry name" value="HELICASE_ATP_BIND_1"/>
    <property type="match status" value="1"/>
</dbReference>
<feature type="domain" description="Helicase C-terminal" evidence="13">
    <location>
        <begin position="278"/>
        <end position="448"/>
    </location>
</feature>
<dbReference type="InterPro" id="IPR027417">
    <property type="entry name" value="P-loop_NTPase"/>
</dbReference>
<dbReference type="Gene3D" id="3.40.50.300">
    <property type="entry name" value="P-loop containing nucleotide triphosphate hydrolases"/>
    <property type="match status" value="2"/>
</dbReference>
<proteinExistence type="inferred from homology"/>
<dbReference type="Gene3D" id="1.10.3380.10">
    <property type="entry name" value="Sec63 N-terminal domain-like domain"/>
    <property type="match status" value="1"/>
</dbReference>
<evidence type="ECO:0000256" key="2">
    <source>
        <dbReference type="ARBA" id="ARBA00022741"/>
    </source>
</evidence>
<reference evidence="15" key="2">
    <citation type="submission" date="2018-04" db="EMBL/GenBank/DDBJ databases">
        <title>Leveraging single-cell genomics to expand the Fungal Tree of Life.</title>
        <authorList>
            <consortium name="DOE Joint Genome Institute"/>
            <person name="Ahrendt S.R."/>
            <person name="Quandt C.A."/>
            <person name="Ciobanu D."/>
            <person name="Clum A."/>
            <person name="Salamov A."/>
            <person name="Andreopoulos B."/>
            <person name="Cheng J.-F."/>
            <person name="Woyke T."/>
            <person name="Pelin A."/>
            <person name="Henrissat B."/>
            <person name="Benny G.L."/>
            <person name="Smith M.E."/>
            <person name="James T.Y."/>
            <person name="Grigoriev I.V."/>
        </authorList>
    </citation>
    <scope>NUCLEOTIDE SEQUENCE</scope>
    <source>
        <strain evidence="15">ATCC 52028</strain>
    </source>
</reference>
<evidence type="ECO:0000313" key="17">
    <source>
        <dbReference type="Proteomes" id="UP000274922"/>
    </source>
</evidence>
<dbReference type="EMBL" id="ML014150">
    <property type="protein sequence ID" value="RKP02175.1"/>
    <property type="molecule type" value="Genomic_DNA"/>
</dbReference>
<dbReference type="OrthoDB" id="5575at2759"/>
<dbReference type="PROSITE" id="PS51194">
    <property type="entry name" value="HELICASE_CTER"/>
    <property type="match status" value="1"/>
</dbReference>
<dbReference type="SMART" id="SM00487">
    <property type="entry name" value="DEXDc"/>
    <property type="match status" value="1"/>
</dbReference>
<dbReference type="AlphaFoldDB" id="A0A4P9WXD8"/>
<feature type="non-terminal residue" evidence="14">
    <location>
        <position position="746"/>
    </location>
</feature>
<evidence type="ECO:0000256" key="7">
    <source>
        <dbReference type="ARBA" id="ARBA00023254"/>
    </source>
</evidence>
<dbReference type="SUPFAM" id="SSF52540">
    <property type="entry name" value="P-loop containing nucleoside triphosphate hydrolases"/>
    <property type="match status" value="1"/>
</dbReference>
<dbReference type="GO" id="GO:0005524">
    <property type="term" value="F:ATP binding"/>
    <property type="evidence" value="ECO:0007669"/>
    <property type="project" value="UniProtKB-KW"/>
</dbReference>
<keyword evidence="4" id="KW-0347">Helicase</keyword>
<evidence type="ECO:0000256" key="9">
    <source>
        <dbReference type="ARBA" id="ARBA00034808"/>
    </source>
</evidence>
<sequence length="746" mass="83367">MQPADRTVPGPPFVANTQPPRRPQTQLRHVHEVPPPYQSFFPYKTFNAVQSEVFDLMLHSDRNAVVSAPTGSGKTVALELALIRALSQSDGNRAKIVYIAPTKALCNERTRDWSSRLRPHNITVAEMTGDSIGPGQMSDLQRAQVIVATPEKWDATTRRWKDHRLLMSLIRLFMVDEIHMLNEAKRGATLEAIVSRMRTVISSSHVRLRFIAISATVPNVVDIAQWLRDEPSGNPAAVCQFGEEYRPVPIRKEVFGISTSGNNPWFFDKALDGMLMGYIEQFSDEKPTLIFCPTRKSTTSAADALAKASIHARITDRVLKPLVLLGIGFHHGGLGFDDRRTLEQTFLQGHLLVICTTSTLAVGVNLPAHLVIIKSTVQYLNGRQSEYSDLDVLQMIGRAGRPQFDVDGVAIILTTLERESFYQQIVSGQEVIESGLHEHLIEHLNAEVVLDSVHTPAEAMRWLQSTFLWVRIQKNPAYYRLRHVTQHEAGLHAEERLAAMCQRNLHLLEEGQLVQRSPYDNTQLLSTEYGQLTAKFYLSYKTGVALSQVPPEKSHTLADIISLIVSCDEFEDTRFHQDKGILNALNKHPTIRFRIKGKIQQVTDKINLIIQATLGGTPLTEFKAATAATTLEINRIMQQAARLASAAVSFALLTGRVDYILSTLHLHQSITARAWYDMPGIVRQVDQIGPALANQLAANDIISLARLRAMHPQEIEFAANRNPPFGHRVLTALAGLPDWVMNIQQL</sequence>
<feature type="region of interest" description="Disordered" evidence="11">
    <location>
        <begin position="1"/>
        <end position="24"/>
    </location>
</feature>
<dbReference type="InterPro" id="IPR036388">
    <property type="entry name" value="WH-like_DNA-bd_sf"/>
</dbReference>
<dbReference type="FunFam" id="1.10.10.10:FF:000012">
    <property type="entry name" value="U5 small nuclear ribonucleoprotein helicase"/>
    <property type="match status" value="1"/>
</dbReference>
<reference evidence="16 17" key="1">
    <citation type="journal article" date="2018" name="Nat. Microbiol.">
        <title>Leveraging single-cell genomics to expand the fungal tree of life.</title>
        <authorList>
            <person name="Ahrendt S.R."/>
            <person name="Quandt C.A."/>
            <person name="Ciobanu D."/>
            <person name="Clum A."/>
            <person name="Salamov A."/>
            <person name="Andreopoulos B."/>
            <person name="Cheng J.F."/>
            <person name="Woyke T."/>
            <person name="Pelin A."/>
            <person name="Henrissat B."/>
            <person name="Reynolds N.K."/>
            <person name="Benny G.L."/>
            <person name="Smith M.E."/>
            <person name="James T.Y."/>
            <person name="Grigoriev I.V."/>
        </authorList>
    </citation>
    <scope>NUCLEOTIDE SEQUENCE [LARGE SCALE GENOMIC DNA]</scope>
    <source>
        <strain evidence="16 17">ATCC 52028</strain>
    </source>
</reference>
<dbReference type="Pfam" id="PF00271">
    <property type="entry name" value="Helicase_C"/>
    <property type="match status" value="1"/>
</dbReference>
<comment type="catalytic activity">
    <reaction evidence="8">
        <text>Couples ATP hydrolysis with the unwinding of duplex DNA by translocating in the 3'-5' direction.</text>
        <dbReference type="EC" id="5.6.2.4"/>
    </reaction>
</comment>
<dbReference type="InterPro" id="IPR057842">
    <property type="entry name" value="WH_MER3"/>
</dbReference>
<dbReference type="InterPro" id="IPR052247">
    <property type="entry name" value="Meiotic_Crossover_Helicase"/>
</dbReference>
<protein>
    <recommendedName>
        <fullName evidence="9">DNA 3'-5' helicase</fullName>
        <ecNumber evidence="9">5.6.2.4</ecNumber>
    </recommendedName>
</protein>
<evidence type="ECO:0000256" key="4">
    <source>
        <dbReference type="ARBA" id="ARBA00022806"/>
    </source>
</evidence>
<evidence type="ECO:0000313" key="16">
    <source>
        <dbReference type="Proteomes" id="UP000268535"/>
    </source>
</evidence>
<organism evidence="14 16">
    <name type="scientific">Caulochytrium protostelioides</name>
    <dbReference type="NCBI Taxonomy" id="1555241"/>
    <lineage>
        <taxon>Eukaryota</taxon>
        <taxon>Fungi</taxon>
        <taxon>Fungi incertae sedis</taxon>
        <taxon>Chytridiomycota</taxon>
        <taxon>Chytridiomycota incertae sedis</taxon>
        <taxon>Chytridiomycetes</taxon>
        <taxon>Caulochytriales</taxon>
        <taxon>Caulochytriaceae</taxon>
        <taxon>Caulochytrium</taxon>
    </lineage>
</organism>
<evidence type="ECO:0000256" key="11">
    <source>
        <dbReference type="SAM" id="MobiDB-lite"/>
    </source>
</evidence>
<evidence type="ECO:0000256" key="3">
    <source>
        <dbReference type="ARBA" id="ARBA00022801"/>
    </source>
</evidence>
<dbReference type="InterPro" id="IPR001650">
    <property type="entry name" value="Helicase_C-like"/>
</dbReference>
<dbReference type="SMART" id="SM00490">
    <property type="entry name" value="HELICc"/>
    <property type="match status" value="1"/>
</dbReference>
<evidence type="ECO:0000256" key="8">
    <source>
        <dbReference type="ARBA" id="ARBA00034617"/>
    </source>
</evidence>
<dbReference type="EC" id="5.6.2.4" evidence="9"/>
<dbReference type="Pfam" id="PF23445">
    <property type="entry name" value="WHD_SNRNP200"/>
    <property type="match status" value="1"/>
</dbReference>
<dbReference type="CDD" id="cd18795">
    <property type="entry name" value="SF2_C_Ski2"/>
    <property type="match status" value="1"/>
</dbReference>
<feature type="domain" description="Helicase ATP-binding" evidence="12">
    <location>
        <begin position="55"/>
        <end position="235"/>
    </location>
</feature>
<keyword evidence="5" id="KW-0067">ATP-binding</keyword>
<evidence type="ECO:0000259" key="13">
    <source>
        <dbReference type="PROSITE" id="PS51194"/>
    </source>
</evidence>
<evidence type="ECO:0000259" key="12">
    <source>
        <dbReference type="PROSITE" id="PS51192"/>
    </source>
</evidence>
<dbReference type="SMART" id="SM00973">
    <property type="entry name" value="Sec63"/>
    <property type="match status" value="1"/>
</dbReference>
<dbReference type="EMBL" id="ML009112">
    <property type="protein sequence ID" value="RKO98141.1"/>
    <property type="molecule type" value="Genomic_DNA"/>
</dbReference>
<dbReference type="SUPFAM" id="SSF46785">
    <property type="entry name" value="Winged helix' DNA-binding domain"/>
    <property type="match status" value="1"/>
</dbReference>
<keyword evidence="3" id="KW-0378">Hydrolase</keyword>
<feature type="compositionally biased region" description="Polar residues" evidence="11">
    <location>
        <begin position="15"/>
        <end position="24"/>
    </location>
</feature>
<dbReference type="GO" id="GO:0016787">
    <property type="term" value="F:hydrolase activity"/>
    <property type="evidence" value="ECO:0007669"/>
    <property type="project" value="UniProtKB-KW"/>
</dbReference>
<keyword evidence="17" id="KW-1185">Reference proteome</keyword>
<dbReference type="STRING" id="1555241.A0A4P9WXD8"/>
<comment type="catalytic activity">
    <reaction evidence="10">
        <text>ATP + H2O = ADP + phosphate + H(+)</text>
        <dbReference type="Rhea" id="RHEA:13065"/>
        <dbReference type="ChEBI" id="CHEBI:15377"/>
        <dbReference type="ChEBI" id="CHEBI:15378"/>
        <dbReference type="ChEBI" id="CHEBI:30616"/>
        <dbReference type="ChEBI" id="CHEBI:43474"/>
        <dbReference type="ChEBI" id="CHEBI:456216"/>
        <dbReference type="EC" id="5.6.2.4"/>
    </reaction>
</comment>
<dbReference type="InterPro" id="IPR011545">
    <property type="entry name" value="DEAD/DEAH_box_helicase_dom"/>
</dbReference>
<dbReference type="GO" id="GO:0051321">
    <property type="term" value="P:meiotic cell cycle"/>
    <property type="evidence" value="ECO:0007669"/>
    <property type="project" value="UniProtKB-KW"/>
</dbReference>
<dbReference type="InterPro" id="IPR036390">
    <property type="entry name" value="WH_DNA-bd_sf"/>
</dbReference>
<dbReference type="Proteomes" id="UP000274922">
    <property type="component" value="Unassembled WGS sequence"/>
</dbReference>
<reference evidence="14" key="3">
    <citation type="submission" date="2018-08" db="EMBL/GenBank/DDBJ databases">
        <title>Leveraging single-cell genomics to expand the Fungal Tree of Life.</title>
        <authorList>
            <consortium name="DOE Joint Genome Institute"/>
            <person name="Ahrendt S.R."/>
            <person name="Quandt C.A."/>
            <person name="Ciobanu D."/>
            <person name="Clum A."/>
            <person name="Salamov A."/>
            <person name="Andreopoulos B."/>
            <person name="Cheng J.-F."/>
            <person name="Woyke T."/>
            <person name="Pelin A."/>
            <person name="Henrissat B."/>
            <person name="Reynolds N."/>
            <person name="Benny G.L."/>
            <person name="Smith M.E."/>
            <person name="James T.Y."/>
            <person name="Grigoriev I.V."/>
        </authorList>
    </citation>
    <scope>NUCLEOTIDE SEQUENCE</scope>
    <source>
        <strain evidence="14">ATCC 52028</strain>
    </source>
</reference>
<keyword evidence="2" id="KW-0547">Nucleotide-binding</keyword>
<dbReference type="PANTHER" id="PTHR47835:SF3">
    <property type="entry name" value="HELICASE FOR MEIOSIS 1"/>
    <property type="match status" value="1"/>
</dbReference>
<evidence type="ECO:0000256" key="5">
    <source>
        <dbReference type="ARBA" id="ARBA00022840"/>
    </source>
</evidence>
<dbReference type="GO" id="GO:0003676">
    <property type="term" value="F:nucleic acid binding"/>
    <property type="evidence" value="ECO:0007669"/>
    <property type="project" value="InterPro"/>
</dbReference>